<accession>A0ACB7ZV80</accession>
<keyword evidence="2" id="KW-1185">Reference proteome</keyword>
<proteinExistence type="predicted"/>
<comment type="caution">
    <text evidence="1">The sequence shown here is derived from an EMBL/GenBank/DDBJ whole genome shotgun (WGS) entry which is preliminary data.</text>
</comment>
<name>A0ACB7ZV80_9AGAM</name>
<dbReference type="EMBL" id="MU268411">
    <property type="protein sequence ID" value="KAH7904627.1"/>
    <property type="molecule type" value="Genomic_DNA"/>
</dbReference>
<evidence type="ECO:0000313" key="1">
    <source>
        <dbReference type="EMBL" id="KAH7904627.1"/>
    </source>
</evidence>
<dbReference type="Proteomes" id="UP000790377">
    <property type="component" value="Unassembled WGS sequence"/>
</dbReference>
<reference evidence="1" key="1">
    <citation type="journal article" date="2021" name="New Phytol.">
        <title>Evolutionary innovations through gain and loss of genes in the ectomycorrhizal Boletales.</title>
        <authorList>
            <person name="Wu G."/>
            <person name="Miyauchi S."/>
            <person name="Morin E."/>
            <person name="Kuo A."/>
            <person name="Drula E."/>
            <person name="Varga T."/>
            <person name="Kohler A."/>
            <person name="Feng B."/>
            <person name="Cao Y."/>
            <person name="Lipzen A."/>
            <person name="Daum C."/>
            <person name="Hundley H."/>
            <person name="Pangilinan J."/>
            <person name="Johnson J."/>
            <person name="Barry K."/>
            <person name="LaButti K."/>
            <person name="Ng V."/>
            <person name="Ahrendt S."/>
            <person name="Min B."/>
            <person name="Choi I.G."/>
            <person name="Park H."/>
            <person name="Plett J.M."/>
            <person name="Magnuson J."/>
            <person name="Spatafora J.W."/>
            <person name="Nagy L.G."/>
            <person name="Henrissat B."/>
            <person name="Grigoriev I.V."/>
            <person name="Yang Z.L."/>
            <person name="Xu J."/>
            <person name="Martin F.M."/>
        </authorList>
    </citation>
    <scope>NUCLEOTIDE SEQUENCE</scope>
    <source>
        <strain evidence="1">ATCC 28755</strain>
    </source>
</reference>
<organism evidence="1 2">
    <name type="scientific">Hygrophoropsis aurantiaca</name>
    <dbReference type="NCBI Taxonomy" id="72124"/>
    <lineage>
        <taxon>Eukaryota</taxon>
        <taxon>Fungi</taxon>
        <taxon>Dikarya</taxon>
        <taxon>Basidiomycota</taxon>
        <taxon>Agaricomycotina</taxon>
        <taxon>Agaricomycetes</taxon>
        <taxon>Agaricomycetidae</taxon>
        <taxon>Boletales</taxon>
        <taxon>Coniophorineae</taxon>
        <taxon>Hygrophoropsidaceae</taxon>
        <taxon>Hygrophoropsis</taxon>
    </lineage>
</organism>
<evidence type="ECO:0000313" key="2">
    <source>
        <dbReference type="Proteomes" id="UP000790377"/>
    </source>
</evidence>
<sequence length="113" mass="11980">MAVGGALGHPSADASHLLLAAQVRHLAGLLAEVRGAIATGRVSETSQTSRVDMHGYGAGTLARPSAEAPPYLLWLRVSENNQGRYKWRAEPIMMQGTSTITVQAAYVQTPSHS</sequence>
<protein>
    <submittedName>
        <fullName evidence="1">Uncharacterized protein</fullName>
    </submittedName>
</protein>
<gene>
    <name evidence="1" type="ORF">BJ138DRAFT_1119240</name>
</gene>